<dbReference type="Gene3D" id="3.90.470.20">
    <property type="entry name" value="4'-phosphopantetheinyl transferase domain"/>
    <property type="match status" value="2"/>
</dbReference>
<comment type="similarity">
    <text evidence="1">Belongs to the P-Pant transferase superfamily. Gsp/Sfp/HetI/AcpT family.</text>
</comment>
<evidence type="ECO:0000313" key="6">
    <source>
        <dbReference type="Proteomes" id="UP000218327"/>
    </source>
</evidence>
<dbReference type="InterPro" id="IPR055066">
    <property type="entry name" value="AASDHPPT_N"/>
</dbReference>
<evidence type="ECO:0000259" key="3">
    <source>
        <dbReference type="Pfam" id="PF01648"/>
    </source>
</evidence>
<dbReference type="AlphaFoldDB" id="A0A2A5AX11"/>
<organism evidence="5 6">
    <name type="scientific">SAR86 cluster bacterium</name>
    <dbReference type="NCBI Taxonomy" id="2030880"/>
    <lineage>
        <taxon>Bacteria</taxon>
        <taxon>Pseudomonadati</taxon>
        <taxon>Pseudomonadota</taxon>
        <taxon>Gammaproteobacteria</taxon>
        <taxon>SAR86 cluster</taxon>
    </lineage>
</organism>
<reference evidence="6" key="1">
    <citation type="submission" date="2017-08" db="EMBL/GenBank/DDBJ databases">
        <title>A dynamic microbial community with high functional redundancy inhabits the cold, oxic subseafloor aquifer.</title>
        <authorList>
            <person name="Tully B.J."/>
            <person name="Wheat C.G."/>
            <person name="Glazer B.T."/>
            <person name="Huber J.A."/>
        </authorList>
    </citation>
    <scope>NUCLEOTIDE SEQUENCE [LARGE SCALE GENOMIC DNA]</scope>
</reference>
<accession>A0A2A5AX11</accession>
<name>A0A2A5AX11_9GAMM</name>
<sequence>MNLKENEIHLWHIDQSDFDLPELQENRLDWLSKTELARFNRYLFDRHRKQLLLGKILVRSVLSRYDETVQPKDWNFTQNDYGKPAIDPAQQKRPLFFNISHSGDKLVLAVASSEFIGVDIEQCCKPRRVSKISSRYFSTKEAAELLAMPEQSQLSRFYQLWTLKEAYIKACGLGLAIPLQHFSYSFPGNERLVIEFNTAREDDPKSWQLWQLSVNKGYKLALALKTSNASAQNYNISSWQVTDLNEVKRIDSTILRKS</sequence>
<evidence type="ECO:0000313" key="5">
    <source>
        <dbReference type="EMBL" id="PCJ23641.1"/>
    </source>
</evidence>
<dbReference type="InterPro" id="IPR050559">
    <property type="entry name" value="P-Pant_transferase_sf"/>
</dbReference>
<dbReference type="EMBL" id="NVVJ01000036">
    <property type="protein sequence ID" value="PCJ23641.1"/>
    <property type="molecule type" value="Genomic_DNA"/>
</dbReference>
<dbReference type="PANTHER" id="PTHR12215">
    <property type="entry name" value="PHOSPHOPANTETHEINE TRANSFERASE"/>
    <property type="match status" value="1"/>
</dbReference>
<dbReference type="SUPFAM" id="SSF56214">
    <property type="entry name" value="4'-phosphopantetheinyl transferase"/>
    <property type="match status" value="2"/>
</dbReference>
<proteinExistence type="inferred from homology"/>
<evidence type="ECO:0000256" key="1">
    <source>
        <dbReference type="ARBA" id="ARBA00010990"/>
    </source>
</evidence>
<dbReference type="InterPro" id="IPR037143">
    <property type="entry name" value="4-PPantetheinyl_Trfase_dom_sf"/>
</dbReference>
<feature type="domain" description="4'-phosphopantetheinyl transferase N-terminal" evidence="4">
    <location>
        <begin position="28"/>
        <end position="110"/>
    </location>
</feature>
<feature type="domain" description="4'-phosphopantetheinyl transferase" evidence="3">
    <location>
        <begin position="116"/>
        <end position="223"/>
    </location>
</feature>
<dbReference type="GO" id="GO:0008897">
    <property type="term" value="F:holo-[acyl-carrier-protein] synthase activity"/>
    <property type="evidence" value="ECO:0007669"/>
    <property type="project" value="InterPro"/>
</dbReference>
<evidence type="ECO:0000259" key="4">
    <source>
        <dbReference type="Pfam" id="PF22624"/>
    </source>
</evidence>
<comment type="caution">
    <text evidence="5">The sequence shown here is derived from an EMBL/GenBank/DDBJ whole genome shotgun (WGS) entry which is preliminary data.</text>
</comment>
<dbReference type="PANTHER" id="PTHR12215:SF10">
    <property type="entry name" value="L-AMINOADIPATE-SEMIALDEHYDE DEHYDROGENASE-PHOSPHOPANTETHEINYL TRANSFERASE"/>
    <property type="match status" value="1"/>
</dbReference>
<keyword evidence="2" id="KW-0808">Transferase</keyword>
<dbReference type="GO" id="GO:0019878">
    <property type="term" value="P:lysine biosynthetic process via aminoadipic acid"/>
    <property type="evidence" value="ECO:0007669"/>
    <property type="project" value="TreeGrafter"/>
</dbReference>
<dbReference type="Proteomes" id="UP000218327">
    <property type="component" value="Unassembled WGS sequence"/>
</dbReference>
<gene>
    <name evidence="5" type="ORF">COA96_11370</name>
</gene>
<dbReference type="GO" id="GO:0000287">
    <property type="term" value="F:magnesium ion binding"/>
    <property type="evidence" value="ECO:0007669"/>
    <property type="project" value="InterPro"/>
</dbReference>
<evidence type="ECO:0000256" key="2">
    <source>
        <dbReference type="ARBA" id="ARBA00022679"/>
    </source>
</evidence>
<dbReference type="Pfam" id="PF22624">
    <property type="entry name" value="AASDHPPT_N"/>
    <property type="match status" value="1"/>
</dbReference>
<dbReference type="GO" id="GO:0005829">
    <property type="term" value="C:cytosol"/>
    <property type="evidence" value="ECO:0007669"/>
    <property type="project" value="TreeGrafter"/>
</dbReference>
<dbReference type="Pfam" id="PF01648">
    <property type="entry name" value="ACPS"/>
    <property type="match status" value="1"/>
</dbReference>
<protein>
    <submittedName>
        <fullName evidence="5">Uncharacterized protein</fullName>
    </submittedName>
</protein>
<dbReference type="InterPro" id="IPR008278">
    <property type="entry name" value="4-PPantetheinyl_Trfase_dom"/>
</dbReference>